<sequence>MMTVDELRALLADLPGDVPVLVSGYESGFAPVADANVVEMQELDRGTSGEYMGRFVTPADAAEEIDGRGADWTHMVGSGPPRMVSEPITAVVLSREGR</sequence>
<proteinExistence type="predicted"/>
<evidence type="ECO:0000313" key="2">
    <source>
        <dbReference type="Proteomes" id="UP000676853"/>
    </source>
</evidence>
<organism evidence="1 2">
    <name type="scientific">Tsukamurella paurometabola</name>
    <name type="common">Corynebacterium paurometabolum</name>
    <dbReference type="NCBI Taxonomy" id="2061"/>
    <lineage>
        <taxon>Bacteria</taxon>
        <taxon>Bacillati</taxon>
        <taxon>Actinomycetota</taxon>
        <taxon>Actinomycetes</taxon>
        <taxon>Mycobacteriales</taxon>
        <taxon>Tsukamurellaceae</taxon>
        <taxon>Tsukamurella</taxon>
    </lineage>
</organism>
<dbReference type="RefSeq" id="WP_212555337.1">
    <property type="nucleotide sequence ID" value="NZ_JAGXOE010000138.1"/>
</dbReference>
<dbReference type="Proteomes" id="UP000676853">
    <property type="component" value="Unassembled WGS sequence"/>
</dbReference>
<evidence type="ECO:0000313" key="1">
    <source>
        <dbReference type="EMBL" id="MBS4104274.1"/>
    </source>
</evidence>
<protein>
    <submittedName>
        <fullName evidence="1">Uncharacterized protein</fullName>
    </submittedName>
</protein>
<accession>A0ABS5NJ14</accession>
<dbReference type="EMBL" id="JAGXOE010000138">
    <property type="protein sequence ID" value="MBS4104274.1"/>
    <property type="molecule type" value="Genomic_DNA"/>
</dbReference>
<reference evidence="1 2" key="1">
    <citation type="submission" date="2021-04" db="EMBL/GenBank/DDBJ databases">
        <title>Whole genome sequence analysis of a thiophenic sulfur metabolizing bacteria.</title>
        <authorList>
            <person name="Akhtar N."/>
            <person name="Akram J."/>
            <person name="Aslam A."/>
        </authorList>
    </citation>
    <scope>NUCLEOTIDE SEQUENCE [LARGE SCALE GENOMIC DNA]</scope>
    <source>
        <strain evidence="1 2">3OW</strain>
    </source>
</reference>
<keyword evidence="2" id="KW-1185">Reference proteome</keyword>
<name>A0ABS5NJ14_TSUPA</name>
<gene>
    <name evidence="1" type="ORF">KFZ73_23965</name>
</gene>
<comment type="caution">
    <text evidence="1">The sequence shown here is derived from an EMBL/GenBank/DDBJ whole genome shotgun (WGS) entry which is preliminary data.</text>
</comment>